<keyword evidence="2" id="KW-1185">Reference proteome</keyword>
<accession>A0A811UX54</accession>
<evidence type="ECO:0000313" key="2">
    <source>
        <dbReference type="Proteomes" id="UP000606786"/>
    </source>
</evidence>
<comment type="caution">
    <text evidence="1">The sequence shown here is derived from an EMBL/GenBank/DDBJ whole genome shotgun (WGS) entry which is preliminary data.</text>
</comment>
<sequence length="68" mass="7865">MINLDAFGLRFSTLSLVQYARQKKDCLPGNIAINHKIYRAMQRESRCFCKPKYAGMFQNLLSTEGFET</sequence>
<gene>
    <name evidence="1" type="ORF">CCAP1982_LOCUS12205</name>
</gene>
<protein>
    <submittedName>
        <fullName evidence="1">(Mediterranean fruit fly) hypothetical protein</fullName>
    </submittedName>
</protein>
<feature type="non-terminal residue" evidence="1">
    <location>
        <position position="68"/>
    </location>
</feature>
<dbReference type="Proteomes" id="UP000606786">
    <property type="component" value="Unassembled WGS sequence"/>
</dbReference>
<organism evidence="1 2">
    <name type="scientific">Ceratitis capitata</name>
    <name type="common">Mediterranean fruit fly</name>
    <name type="synonym">Tephritis capitata</name>
    <dbReference type="NCBI Taxonomy" id="7213"/>
    <lineage>
        <taxon>Eukaryota</taxon>
        <taxon>Metazoa</taxon>
        <taxon>Ecdysozoa</taxon>
        <taxon>Arthropoda</taxon>
        <taxon>Hexapoda</taxon>
        <taxon>Insecta</taxon>
        <taxon>Pterygota</taxon>
        <taxon>Neoptera</taxon>
        <taxon>Endopterygota</taxon>
        <taxon>Diptera</taxon>
        <taxon>Brachycera</taxon>
        <taxon>Muscomorpha</taxon>
        <taxon>Tephritoidea</taxon>
        <taxon>Tephritidae</taxon>
        <taxon>Ceratitis</taxon>
        <taxon>Ceratitis</taxon>
    </lineage>
</organism>
<name>A0A811UX54_CERCA</name>
<dbReference type="AlphaFoldDB" id="A0A811UX54"/>
<evidence type="ECO:0000313" key="1">
    <source>
        <dbReference type="EMBL" id="CAD7003769.1"/>
    </source>
</evidence>
<dbReference type="EMBL" id="CAJHJT010000034">
    <property type="protein sequence ID" value="CAD7003769.1"/>
    <property type="molecule type" value="Genomic_DNA"/>
</dbReference>
<reference evidence="1" key="1">
    <citation type="submission" date="2020-11" db="EMBL/GenBank/DDBJ databases">
        <authorList>
            <person name="Whitehead M."/>
        </authorList>
    </citation>
    <scope>NUCLEOTIDE SEQUENCE</scope>
    <source>
        <strain evidence="1">EGII</strain>
    </source>
</reference>
<proteinExistence type="predicted"/>